<feature type="non-terminal residue" evidence="2">
    <location>
        <position position="1"/>
    </location>
</feature>
<dbReference type="EMBL" id="QPFP01000017">
    <property type="protein sequence ID" value="TEB31942.1"/>
    <property type="molecule type" value="Genomic_DNA"/>
</dbReference>
<reference evidence="2 3" key="1">
    <citation type="journal article" date="2019" name="Nat. Ecol. Evol.">
        <title>Megaphylogeny resolves global patterns of mushroom evolution.</title>
        <authorList>
            <person name="Varga T."/>
            <person name="Krizsan K."/>
            <person name="Foldi C."/>
            <person name="Dima B."/>
            <person name="Sanchez-Garcia M."/>
            <person name="Sanchez-Ramirez S."/>
            <person name="Szollosi G.J."/>
            <person name="Szarkandi J.G."/>
            <person name="Papp V."/>
            <person name="Albert L."/>
            <person name="Andreopoulos W."/>
            <person name="Angelini C."/>
            <person name="Antonin V."/>
            <person name="Barry K.W."/>
            <person name="Bougher N.L."/>
            <person name="Buchanan P."/>
            <person name="Buyck B."/>
            <person name="Bense V."/>
            <person name="Catcheside P."/>
            <person name="Chovatia M."/>
            <person name="Cooper J."/>
            <person name="Damon W."/>
            <person name="Desjardin D."/>
            <person name="Finy P."/>
            <person name="Geml J."/>
            <person name="Haridas S."/>
            <person name="Hughes K."/>
            <person name="Justo A."/>
            <person name="Karasinski D."/>
            <person name="Kautmanova I."/>
            <person name="Kiss B."/>
            <person name="Kocsube S."/>
            <person name="Kotiranta H."/>
            <person name="LaButti K.M."/>
            <person name="Lechner B.E."/>
            <person name="Liimatainen K."/>
            <person name="Lipzen A."/>
            <person name="Lukacs Z."/>
            <person name="Mihaltcheva S."/>
            <person name="Morgado L.N."/>
            <person name="Niskanen T."/>
            <person name="Noordeloos M.E."/>
            <person name="Ohm R.A."/>
            <person name="Ortiz-Santana B."/>
            <person name="Ovrebo C."/>
            <person name="Racz N."/>
            <person name="Riley R."/>
            <person name="Savchenko A."/>
            <person name="Shiryaev A."/>
            <person name="Soop K."/>
            <person name="Spirin V."/>
            <person name="Szebenyi C."/>
            <person name="Tomsovsky M."/>
            <person name="Tulloss R.E."/>
            <person name="Uehling J."/>
            <person name="Grigoriev I.V."/>
            <person name="Vagvolgyi C."/>
            <person name="Papp T."/>
            <person name="Martin F.M."/>
            <person name="Miettinen O."/>
            <person name="Hibbett D.S."/>
            <person name="Nagy L.G."/>
        </authorList>
    </citation>
    <scope>NUCLEOTIDE SEQUENCE [LARGE SCALE GENOMIC DNA]</scope>
    <source>
        <strain evidence="2 3">FP101781</strain>
    </source>
</reference>
<gene>
    <name evidence="2" type="ORF">FA13DRAFT_1843167</name>
</gene>
<evidence type="ECO:0000313" key="2">
    <source>
        <dbReference type="EMBL" id="TEB31942.1"/>
    </source>
</evidence>
<comment type="caution">
    <text evidence="2">The sequence shown here is derived from an EMBL/GenBank/DDBJ whole genome shotgun (WGS) entry which is preliminary data.</text>
</comment>
<organism evidence="2 3">
    <name type="scientific">Coprinellus micaceus</name>
    <name type="common">Glistening ink-cap mushroom</name>
    <name type="synonym">Coprinus micaceus</name>
    <dbReference type="NCBI Taxonomy" id="71717"/>
    <lineage>
        <taxon>Eukaryota</taxon>
        <taxon>Fungi</taxon>
        <taxon>Dikarya</taxon>
        <taxon>Basidiomycota</taxon>
        <taxon>Agaricomycotina</taxon>
        <taxon>Agaricomycetes</taxon>
        <taxon>Agaricomycetidae</taxon>
        <taxon>Agaricales</taxon>
        <taxon>Agaricineae</taxon>
        <taxon>Psathyrellaceae</taxon>
        <taxon>Coprinellus</taxon>
    </lineage>
</organism>
<feature type="compositionally biased region" description="Polar residues" evidence="1">
    <location>
        <begin position="143"/>
        <end position="152"/>
    </location>
</feature>
<proteinExistence type="predicted"/>
<feature type="region of interest" description="Disordered" evidence="1">
    <location>
        <begin position="719"/>
        <end position="763"/>
    </location>
</feature>
<protein>
    <recommendedName>
        <fullName evidence="4">CxC1-like cysteine cluster associated with KDZ transposases domain-containing protein</fullName>
    </recommendedName>
</protein>
<dbReference type="STRING" id="71717.A0A4Y7TEE8"/>
<dbReference type="PANTHER" id="PTHR33096:SF1">
    <property type="entry name" value="CXC1-LIKE CYSTEINE CLUSTER ASSOCIATED WITH KDZ TRANSPOSASES DOMAIN-CONTAINING PROTEIN"/>
    <property type="match status" value="1"/>
</dbReference>
<sequence>GLIPSSPYTPNYAVSIRTMEVYCSTHLRCPHLAIEPFVKSICDISGVPYRSTLRKNFSACYDVYLKLRDESEKKILQALGRVGLWRRKNVCLACTYELNGEEKLQFKILVTMDGNDSLKQVLRRCLDPSYQFDDGDGDEDSTPPASSSQGTQLEDPRNVGEELYLPASTVNRYTKLDDKDLRTSLEDDGNPCAERWKNMSTEKTEKMWGMYDETGIFLCLCRHGFAVAVADMVKSGELSKYPLAIVEALLDAFGEDIGAGYDIGCRFSTPLRNSPLGHRAEDSRFHCLVGSFHGHAHNRLCQLLHLATYVLGLGLEDLEGCERFFAKSNTLASCIRYASTFHRRQKIEQYIKHVDKLETPHQLGKFLVDNYKQALGLIAQESALREQIARRGISNPKDVFHAWLKEEHDYLTGLSKEPLEETLQMEYYQRLINLKARKYVNETSTFIQYDPSQPKSRNGSKAVIARRIAQENYDKAVGLVHESEHLLGVEQTWSPTSQPFLEAAEMVRRRRYQRCLDELERLVVQRIFELTRMNLSKTGYKLRKHIAQALSTRSQAIRAALERYNAAARAFKPPRRVLTWDQVVNYAFLSDFDLLRDTRCDIRDRLWAQPINRALMDEWFKIERAHEEIKRLNIEIRRVVTHIRDEKGFLIAAEKAAGTSDPTLAFHIRLYREERTRFSSVHLQRFSELAKTPGFSGSIKPGVSIDPTLRGEGCQAMPSDEYSMEVDEPDPSTLASKDFDDVEDEGGEEEEEDLDARLHVLQL</sequence>
<evidence type="ECO:0008006" key="4">
    <source>
        <dbReference type="Google" id="ProtNLM"/>
    </source>
</evidence>
<dbReference type="AlphaFoldDB" id="A0A4Y7TEE8"/>
<feature type="region of interest" description="Disordered" evidence="1">
    <location>
        <begin position="131"/>
        <end position="158"/>
    </location>
</feature>
<dbReference type="PANTHER" id="PTHR33096">
    <property type="entry name" value="CXC2 DOMAIN-CONTAINING PROTEIN"/>
    <property type="match status" value="1"/>
</dbReference>
<dbReference type="Pfam" id="PF18758">
    <property type="entry name" value="KDZ"/>
    <property type="match status" value="1"/>
</dbReference>
<evidence type="ECO:0000256" key="1">
    <source>
        <dbReference type="SAM" id="MobiDB-lite"/>
    </source>
</evidence>
<feature type="compositionally biased region" description="Acidic residues" evidence="1">
    <location>
        <begin position="740"/>
        <end position="754"/>
    </location>
</feature>
<accession>A0A4Y7TEE8</accession>
<dbReference type="Proteomes" id="UP000298030">
    <property type="component" value="Unassembled WGS sequence"/>
</dbReference>
<dbReference type="InterPro" id="IPR040521">
    <property type="entry name" value="KDZ"/>
</dbReference>
<evidence type="ECO:0000313" key="3">
    <source>
        <dbReference type="Proteomes" id="UP000298030"/>
    </source>
</evidence>
<dbReference type="OrthoDB" id="3246730at2759"/>
<name>A0A4Y7TEE8_COPMI</name>
<keyword evidence="3" id="KW-1185">Reference proteome</keyword>